<dbReference type="InterPro" id="IPR018841">
    <property type="entry name" value="DUF2442"/>
</dbReference>
<sequence length="84" mass="9355">MAIRIKAAEPLPNFIIRLTWANGVVNIVDLSDVVADNPVYAPIKDDPALFGTVSVGEWGYDLHWSDDMEIPCTWLWDRAQAQAA</sequence>
<dbReference type="InterPro" id="IPR036782">
    <property type="entry name" value="NE0471-like_N"/>
</dbReference>
<protein>
    <submittedName>
        <fullName evidence="1">DUF2442 domain-containing protein</fullName>
    </submittedName>
</protein>
<evidence type="ECO:0000313" key="2">
    <source>
        <dbReference type="Proteomes" id="UP000501891"/>
    </source>
</evidence>
<dbReference type="Gene3D" id="3.30.2020.10">
    <property type="entry name" value="NE0471-like N-terminal domain"/>
    <property type="match status" value="1"/>
</dbReference>
<dbReference type="SUPFAM" id="SSF143880">
    <property type="entry name" value="NE0471 N-terminal domain-like"/>
    <property type="match status" value="1"/>
</dbReference>
<dbReference type="Pfam" id="PF10387">
    <property type="entry name" value="DUF2442"/>
    <property type="match status" value="1"/>
</dbReference>
<name>A0A858R7R1_9PROT</name>
<proteinExistence type="predicted"/>
<gene>
    <name evidence="1" type="ORF">HHL28_09145</name>
</gene>
<reference evidence="1" key="1">
    <citation type="submission" date="2020-04" db="EMBL/GenBank/DDBJ databases">
        <title>A desert anoxygenic phototrophic bacterium fixes CO2 using RubisCO under aerobic conditions.</title>
        <authorList>
            <person name="Tang K."/>
        </authorList>
    </citation>
    <scope>NUCLEOTIDE SEQUENCE [LARGE SCALE GENOMIC DNA]</scope>
    <source>
        <strain evidence="1">MIMtkB3</strain>
    </source>
</reference>
<dbReference type="EMBL" id="CP051775">
    <property type="protein sequence ID" value="QJE73233.1"/>
    <property type="molecule type" value="Genomic_DNA"/>
</dbReference>
<keyword evidence="2" id="KW-1185">Reference proteome</keyword>
<dbReference type="KEGG" id="acru:HHL28_09145"/>
<evidence type="ECO:0000313" key="1">
    <source>
        <dbReference type="EMBL" id="QJE73233.1"/>
    </source>
</evidence>
<organism evidence="1 2">
    <name type="scientific">Aerophototrophica crusticola</name>
    <dbReference type="NCBI Taxonomy" id="1709002"/>
    <lineage>
        <taxon>Bacteria</taxon>
        <taxon>Pseudomonadati</taxon>
        <taxon>Pseudomonadota</taxon>
        <taxon>Alphaproteobacteria</taxon>
        <taxon>Rhodospirillales</taxon>
        <taxon>Rhodospirillaceae</taxon>
        <taxon>Aerophototrophica</taxon>
    </lineage>
</organism>
<dbReference type="AlphaFoldDB" id="A0A858R7R1"/>
<accession>A0A858R7R1</accession>
<dbReference type="Proteomes" id="UP000501891">
    <property type="component" value="Chromosome"/>
</dbReference>